<dbReference type="PANTHER" id="PTHR36834:SF1">
    <property type="entry name" value="INTEGRAL MEMBRANE PROTEIN"/>
    <property type="match status" value="1"/>
</dbReference>
<keyword evidence="1" id="KW-1133">Transmembrane helix</keyword>
<evidence type="ECO:0000259" key="2">
    <source>
        <dbReference type="Pfam" id="PF04892"/>
    </source>
</evidence>
<gene>
    <name evidence="3" type="ORF">CSLFYP84_00519</name>
</gene>
<feature type="transmembrane region" description="Helical" evidence="1">
    <location>
        <begin position="145"/>
        <end position="164"/>
    </location>
</feature>
<protein>
    <submittedName>
        <fullName evidence="3">VanZ like family protein</fullName>
    </submittedName>
</protein>
<dbReference type="InterPro" id="IPR006976">
    <property type="entry name" value="VanZ-like"/>
</dbReference>
<evidence type="ECO:0000256" key="1">
    <source>
        <dbReference type="SAM" id="Phobius"/>
    </source>
</evidence>
<proteinExistence type="predicted"/>
<reference evidence="3" key="1">
    <citation type="submission" date="2019-11" db="EMBL/GenBank/DDBJ databases">
        <authorList>
            <person name="Feng L."/>
        </authorList>
    </citation>
    <scope>NUCLEOTIDE SEQUENCE</scope>
    <source>
        <strain evidence="3">CsymbiosumLFYP84</strain>
    </source>
</reference>
<name>A0A6N2ZDY7_CLOSY</name>
<feature type="transmembrane region" description="Helical" evidence="1">
    <location>
        <begin position="85"/>
        <end position="106"/>
    </location>
</feature>
<dbReference type="Pfam" id="PF04892">
    <property type="entry name" value="VanZ"/>
    <property type="match status" value="1"/>
</dbReference>
<feature type="transmembrane region" description="Helical" evidence="1">
    <location>
        <begin position="113"/>
        <end position="133"/>
    </location>
</feature>
<dbReference type="InterPro" id="IPR053150">
    <property type="entry name" value="Teicoplanin_resist-assoc"/>
</dbReference>
<dbReference type="AlphaFoldDB" id="A0A6N2ZDY7"/>
<dbReference type="PANTHER" id="PTHR36834">
    <property type="entry name" value="MEMBRANE PROTEIN-RELATED"/>
    <property type="match status" value="1"/>
</dbReference>
<evidence type="ECO:0000313" key="3">
    <source>
        <dbReference type="EMBL" id="VYT76327.1"/>
    </source>
</evidence>
<keyword evidence="1" id="KW-0812">Transmembrane</keyword>
<accession>A0A6N2ZDY7</accession>
<sequence>MENSGAVLRDGCLLIDGETMIKKTRMHQKICWVLFISYLVVLTYFMFFSDGFGRSGHEEYAYNLILFKEIKRFYKYRELLGMRSFLLNTVGNVICFMPFGFILPIISRRGKKWYNTFLLSFLMSFGVETIQLIFKVGSFDVDDMFLNTLGGIAGYICVCMAKGVRRMASGASDR</sequence>
<dbReference type="EMBL" id="CACRUA010000006">
    <property type="protein sequence ID" value="VYT76327.1"/>
    <property type="molecule type" value="Genomic_DNA"/>
</dbReference>
<keyword evidence="1" id="KW-0472">Membrane</keyword>
<feature type="transmembrane region" description="Helical" evidence="1">
    <location>
        <begin position="30"/>
        <end position="48"/>
    </location>
</feature>
<feature type="domain" description="VanZ-like" evidence="2">
    <location>
        <begin position="35"/>
        <end position="160"/>
    </location>
</feature>
<organism evidence="3">
    <name type="scientific">Clostridium symbiosum</name>
    <name type="common">Bacteroides symbiosus</name>
    <dbReference type="NCBI Taxonomy" id="1512"/>
    <lineage>
        <taxon>Bacteria</taxon>
        <taxon>Bacillati</taxon>
        <taxon>Bacillota</taxon>
        <taxon>Clostridia</taxon>
        <taxon>Lachnospirales</taxon>
        <taxon>Lachnospiraceae</taxon>
        <taxon>Otoolea</taxon>
    </lineage>
</organism>